<protein>
    <recommendedName>
        <fullName evidence="3">Holdfast attachment protein HfaA</fullName>
    </recommendedName>
</protein>
<comment type="caution">
    <text evidence="1">The sequence shown here is derived from an EMBL/GenBank/DDBJ whole genome shotgun (WGS) entry which is preliminary data.</text>
</comment>
<evidence type="ECO:0008006" key="3">
    <source>
        <dbReference type="Google" id="ProtNLM"/>
    </source>
</evidence>
<dbReference type="EMBL" id="JAMBEP010000001">
    <property type="protein sequence ID" value="MCL1633642.1"/>
    <property type="molecule type" value="Genomic_DNA"/>
</dbReference>
<organism evidence="1 2">
    <name type="scientific">Luteimonas galliterrae</name>
    <dbReference type="NCBI Taxonomy" id="2940486"/>
    <lineage>
        <taxon>Bacteria</taxon>
        <taxon>Pseudomonadati</taxon>
        <taxon>Pseudomonadota</taxon>
        <taxon>Gammaproteobacteria</taxon>
        <taxon>Lysobacterales</taxon>
        <taxon>Lysobacteraceae</taxon>
        <taxon>Luteimonas</taxon>
    </lineage>
</organism>
<proteinExistence type="predicted"/>
<reference evidence="1 2" key="1">
    <citation type="submission" date="2022-05" db="EMBL/GenBank/DDBJ databases">
        <title>Luteimonas sp. SX5, whole genome shotgun sequencing project.</title>
        <authorList>
            <person name="Zhao G."/>
            <person name="Shen L."/>
        </authorList>
    </citation>
    <scope>NUCLEOTIDE SEQUENCE [LARGE SCALE GENOMIC DNA]</scope>
    <source>
        <strain evidence="1 2">SX5</strain>
    </source>
</reference>
<gene>
    <name evidence="1" type="ORF">M2650_03155</name>
</gene>
<evidence type="ECO:0000313" key="1">
    <source>
        <dbReference type="EMBL" id="MCL1633642.1"/>
    </source>
</evidence>
<evidence type="ECO:0000313" key="2">
    <source>
        <dbReference type="Proteomes" id="UP001431217"/>
    </source>
</evidence>
<accession>A0ABT0MFK7</accession>
<keyword evidence="2" id="KW-1185">Reference proteome</keyword>
<dbReference type="RefSeq" id="WP_249471060.1">
    <property type="nucleotide sequence ID" value="NZ_JAMBEP010000001.1"/>
</dbReference>
<sequence length="123" mass="12318">MTTALSASMFGSAWADEPVAVGATTEAPARLTFAAPVEGLGPALDPASLEGYRGGDDSVENHVDIHGQVDGNTARNTVSGNNTLGGDAFSNASGISTVIQNSGSNVLIQNGMIVNVQFVGSGP</sequence>
<name>A0ABT0MFK7_9GAMM</name>
<dbReference type="Proteomes" id="UP001431217">
    <property type="component" value="Unassembled WGS sequence"/>
</dbReference>